<gene>
    <name evidence="1" type="ORF">C7B43_09445</name>
</gene>
<organism evidence="1 2">
    <name type="scientific">Sulfobacillus benefaciens</name>
    <dbReference type="NCBI Taxonomy" id="453960"/>
    <lineage>
        <taxon>Bacteria</taxon>
        <taxon>Bacillati</taxon>
        <taxon>Bacillota</taxon>
        <taxon>Clostridia</taxon>
        <taxon>Eubacteriales</taxon>
        <taxon>Clostridiales Family XVII. Incertae Sedis</taxon>
        <taxon>Sulfobacillus</taxon>
    </lineage>
</organism>
<dbReference type="PANTHER" id="PTHR37816:SF2">
    <property type="entry name" value="DNA TOPOLOGY MODULATION PROTEIN FLAR-RELATED PROTEIN"/>
    <property type="match status" value="1"/>
</dbReference>
<proteinExistence type="predicted"/>
<name>A0A2T2X364_9FIRM</name>
<evidence type="ECO:0000313" key="2">
    <source>
        <dbReference type="Proteomes" id="UP000242699"/>
    </source>
</evidence>
<reference evidence="1 2" key="1">
    <citation type="journal article" date="2014" name="BMC Genomics">
        <title>Comparison of environmental and isolate Sulfobacillus genomes reveals diverse carbon, sulfur, nitrogen, and hydrogen metabolisms.</title>
        <authorList>
            <person name="Justice N.B."/>
            <person name="Norman A."/>
            <person name="Brown C.T."/>
            <person name="Singh A."/>
            <person name="Thomas B.C."/>
            <person name="Banfield J.F."/>
        </authorList>
    </citation>
    <scope>NUCLEOTIDE SEQUENCE [LARGE SCALE GENOMIC DNA]</scope>
    <source>
        <strain evidence="1">AMDSBA1</strain>
    </source>
</reference>
<dbReference type="EMBL" id="PXYT01000018">
    <property type="protein sequence ID" value="PSR28896.1"/>
    <property type="molecule type" value="Genomic_DNA"/>
</dbReference>
<dbReference type="InterPro" id="IPR052922">
    <property type="entry name" value="Cytidylate_Kinase-2"/>
</dbReference>
<evidence type="ECO:0000313" key="1">
    <source>
        <dbReference type="EMBL" id="PSR28896.1"/>
    </source>
</evidence>
<dbReference type="SUPFAM" id="SSF52540">
    <property type="entry name" value="P-loop containing nucleoside triphosphate hydrolases"/>
    <property type="match status" value="2"/>
</dbReference>
<dbReference type="Proteomes" id="UP000242699">
    <property type="component" value="Unassembled WGS sequence"/>
</dbReference>
<evidence type="ECO:0008006" key="3">
    <source>
        <dbReference type="Google" id="ProtNLM"/>
    </source>
</evidence>
<protein>
    <recommendedName>
        <fullName evidence="3">Shikimate kinase</fullName>
    </recommendedName>
</protein>
<dbReference type="Gene3D" id="3.40.50.300">
    <property type="entry name" value="P-loop containing nucleotide triphosphate hydrolases"/>
    <property type="match status" value="1"/>
</dbReference>
<dbReference type="AlphaFoldDB" id="A0A2T2X364"/>
<dbReference type="InterPro" id="IPR027417">
    <property type="entry name" value="P-loop_NTPase"/>
</dbReference>
<accession>A0A2T2X364</accession>
<comment type="caution">
    <text evidence="1">The sequence shown here is derived from an EMBL/GenBank/DDBJ whole genome shotgun (WGS) entry which is preliminary data.</text>
</comment>
<dbReference type="PANTHER" id="PTHR37816">
    <property type="entry name" value="YALI0E33011P"/>
    <property type="match status" value="1"/>
</dbReference>
<sequence length="174" mass="19609">MTSSSGFTEIRRIYVIGAPGSGKSFLAAKLARVLGIIWYDLDGDDLDAMTEKERTAYIHELRQQTGWICEATLHGLGIEWVRDADVTIILTSPLIVCVMRILIRGAWKMAGKQFPGQLGRESWGSLRFRMGMTWRYKRAILHPFLAELRANDLAVMACADNETAYQAVLRRMNG</sequence>